<proteinExistence type="predicted"/>
<comment type="caution">
    <text evidence="2">The sequence shown here is derived from an EMBL/GenBank/DDBJ whole genome shotgun (WGS) entry which is preliminary data.</text>
</comment>
<name>A0A397J8W7_9GLOM</name>
<accession>A0A397J8W7</accession>
<sequence>MDRDEDEESEEDDEGENDDDENDEDEEGEDEEYHNEIVSEICGNFRSENLCDEDEESEEDDEGENDDDENDEDEEGEDEEYHNEIVYKRPDTLQRFIDKLEEELEEIQANLMKPTDIIMETGDYKRHQTVTKYWICEKKFLNQTLFKTMICCLNTGNYIGGVHQRCKQRNEIIGLKWYQQSSI</sequence>
<feature type="compositionally biased region" description="Acidic residues" evidence="1">
    <location>
        <begin position="50"/>
        <end position="81"/>
    </location>
</feature>
<dbReference type="STRING" id="1348612.A0A397J8W7"/>
<evidence type="ECO:0000313" key="3">
    <source>
        <dbReference type="Proteomes" id="UP000266861"/>
    </source>
</evidence>
<evidence type="ECO:0000256" key="1">
    <source>
        <dbReference type="SAM" id="MobiDB-lite"/>
    </source>
</evidence>
<organism evidence="2 3">
    <name type="scientific">Diversispora epigaea</name>
    <dbReference type="NCBI Taxonomy" id="1348612"/>
    <lineage>
        <taxon>Eukaryota</taxon>
        <taxon>Fungi</taxon>
        <taxon>Fungi incertae sedis</taxon>
        <taxon>Mucoromycota</taxon>
        <taxon>Glomeromycotina</taxon>
        <taxon>Glomeromycetes</taxon>
        <taxon>Diversisporales</taxon>
        <taxon>Diversisporaceae</taxon>
        <taxon>Diversispora</taxon>
    </lineage>
</organism>
<evidence type="ECO:0000313" key="2">
    <source>
        <dbReference type="EMBL" id="RHZ81443.1"/>
    </source>
</evidence>
<dbReference type="AlphaFoldDB" id="A0A397J8W7"/>
<feature type="region of interest" description="Disordered" evidence="1">
    <location>
        <begin position="1"/>
        <end position="84"/>
    </location>
</feature>
<keyword evidence="3" id="KW-1185">Reference proteome</keyword>
<feature type="compositionally biased region" description="Acidic residues" evidence="1">
    <location>
        <begin position="1"/>
        <end position="33"/>
    </location>
</feature>
<reference evidence="2 3" key="1">
    <citation type="submission" date="2018-08" db="EMBL/GenBank/DDBJ databases">
        <title>Genome and evolution of the arbuscular mycorrhizal fungus Diversispora epigaea (formerly Glomus versiforme) and its bacterial endosymbionts.</title>
        <authorList>
            <person name="Sun X."/>
            <person name="Fei Z."/>
            <person name="Harrison M."/>
        </authorList>
    </citation>
    <scope>NUCLEOTIDE SEQUENCE [LARGE SCALE GENOMIC DNA]</scope>
    <source>
        <strain evidence="2 3">IT104</strain>
    </source>
</reference>
<dbReference type="OrthoDB" id="2363045at2759"/>
<gene>
    <name evidence="2" type="ORF">Glove_120g112</name>
</gene>
<dbReference type="EMBL" id="PQFF01000112">
    <property type="protein sequence ID" value="RHZ81443.1"/>
    <property type="molecule type" value="Genomic_DNA"/>
</dbReference>
<dbReference type="Proteomes" id="UP000266861">
    <property type="component" value="Unassembled WGS sequence"/>
</dbReference>
<protein>
    <submittedName>
        <fullName evidence="2">Uncharacterized protein</fullName>
    </submittedName>
</protein>